<dbReference type="Proteomes" id="UP000644140">
    <property type="component" value="Chromosome"/>
</dbReference>
<proteinExistence type="predicted"/>
<reference evidence="1" key="1">
    <citation type="submission" date="2022-02" db="EMBL/GenBank/DDBJ databases">
        <title>Characterization of Tn125 harboring carbapenem-resistant Acinetobacter bereziniae clinical isolates.</title>
        <authorList>
            <person name="Wong N.-K."/>
            <person name="Pan Q."/>
        </authorList>
    </citation>
    <scope>NUCLEOTIDE SEQUENCE</scope>
    <source>
        <strain evidence="1">GD03393</strain>
    </source>
</reference>
<dbReference type="EMBL" id="CP092085">
    <property type="protein sequence ID" value="UUN98198.1"/>
    <property type="molecule type" value="Genomic_DNA"/>
</dbReference>
<dbReference type="AlphaFoldDB" id="A0A8B5SBM5"/>
<protein>
    <submittedName>
        <fullName evidence="1">Uncharacterized protein</fullName>
    </submittedName>
</protein>
<dbReference type="RefSeq" id="WP_004826268.1">
    <property type="nucleotide sequence ID" value="NZ_BKEF01000010.1"/>
</dbReference>
<organism evidence="1 2">
    <name type="scientific">Acinetobacter bereziniae</name>
    <name type="common">Acinetobacter genomosp. 10</name>
    <dbReference type="NCBI Taxonomy" id="106648"/>
    <lineage>
        <taxon>Bacteria</taxon>
        <taxon>Pseudomonadati</taxon>
        <taxon>Pseudomonadota</taxon>
        <taxon>Gammaproteobacteria</taxon>
        <taxon>Moraxellales</taxon>
        <taxon>Moraxellaceae</taxon>
        <taxon>Acinetobacter</taxon>
    </lineage>
</organism>
<evidence type="ECO:0000313" key="1">
    <source>
        <dbReference type="EMBL" id="UUN98198.1"/>
    </source>
</evidence>
<accession>A0A8B5SBM5</accession>
<evidence type="ECO:0000313" key="2">
    <source>
        <dbReference type="Proteomes" id="UP000644140"/>
    </source>
</evidence>
<sequence length="169" mass="18722">MNFIKVSILATALSVWLPTVQAEEVASLPTIKVMADSELRQEAVGVTPYQENKAVRRALQHQVIKKENEIQNYSIGDNIGVLDIQPKAPEPNFNQIPSALLREYVLAVANGLQSSDPTTGLFTMIEPLSMGMNRDKALEAVRNGTFQLNFDKARLDLMLGDKWQSGLPK</sequence>
<gene>
    <name evidence="1" type="ORF">I9054_001625</name>
</gene>
<name>A0A8B5SBM5_ACIBZ</name>